<feature type="region of interest" description="Disordered" evidence="6">
    <location>
        <begin position="481"/>
        <end position="502"/>
    </location>
</feature>
<dbReference type="SUPFAM" id="SSF48173">
    <property type="entry name" value="Cryptochrome/photolyase FAD-binding domain"/>
    <property type="match status" value="1"/>
</dbReference>
<keyword evidence="9" id="KW-1185">Reference proteome</keyword>
<dbReference type="GO" id="GO:0043153">
    <property type="term" value="P:entrainment of circadian clock by photoperiod"/>
    <property type="evidence" value="ECO:0007669"/>
    <property type="project" value="TreeGrafter"/>
</dbReference>
<dbReference type="GO" id="GO:0071949">
    <property type="term" value="F:FAD binding"/>
    <property type="evidence" value="ECO:0007669"/>
    <property type="project" value="TreeGrafter"/>
</dbReference>
<feature type="binding site" evidence="4">
    <location>
        <begin position="247"/>
        <end position="251"/>
    </location>
    <ligand>
        <name>FAD</name>
        <dbReference type="ChEBI" id="CHEBI:57692"/>
    </ligand>
</feature>
<dbReference type="PANTHER" id="PTHR11455:SF9">
    <property type="entry name" value="CRYPTOCHROME CIRCADIAN CLOCK 5 ISOFORM X1"/>
    <property type="match status" value="1"/>
</dbReference>
<dbReference type="AlphaFoldDB" id="A0AAW1NPV9"/>
<feature type="domain" description="Photolyase/cryptochrome alpha/beta" evidence="7">
    <location>
        <begin position="5"/>
        <end position="134"/>
    </location>
</feature>
<dbReference type="GO" id="GO:0003904">
    <property type="term" value="F:deoxyribodipyrimidine photo-lyase activity"/>
    <property type="evidence" value="ECO:0007669"/>
    <property type="project" value="TreeGrafter"/>
</dbReference>
<sequence>MTKKGRSLLWFRKGLRLHDNPALLEAAKDVEHLFPVFCIDPHFYEKQPIGVNRINFLFESLADLHESLSARGSRLLVLRGDPKQILPQVWKDWGVTKLCYEQDTEPYALERDNEIGELAKKAKVEVKTFLSHTLYDPVEVKKAHGGKTPETYKAFQSAVAKMPPPPSPVRDAPEKLPTIAPKAKGAEEKATGVPTLAEVGYTDKPTTSFHGGETKALARLTKSLEDKEWVVQFEKPKTSPAALEPSTTVLSPYMKFGCISARLFYAKLVQIEKEKKKHTSPPTSLVGQLLWRDFFYTVGYHTPNFHHMLGNPLCKQIQWDVDPVLYKAWDEGRTGYPWIDAIMVQLQQQGWMHHLARHSVACFLTRGDLYVSWTLGRDTFDRLLIDGDHFVNNGNWMWLSASAFFSQFFRVYSPITFGKKYDKQGKFIKHFLPVLKDMPDKYIYEPWTAPEEVQKKAKCIIGKDYPKPVVEHATKHKDNLNRMKSAYDANKSPQKRKEISDGFDEMARAEVLDMEADDDEDEEK</sequence>
<feature type="site" description="Electron transfer via tryptophanyl radical" evidence="5">
    <location>
        <position position="319"/>
    </location>
</feature>
<dbReference type="InterPro" id="IPR014729">
    <property type="entry name" value="Rossmann-like_a/b/a_fold"/>
</dbReference>
<comment type="cofactor">
    <cofactor evidence="4">
        <name>FAD</name>
        <dbReference type="ChEBI" id="CHEBI:57692"/>
    </cofactor>
    <text evidence="4">Binds 1 FAD per subunit.</text>
</comment>
<dbReference type="Gene3D" id="3.40.50.620">
    <property type="entry name" value="HUPs"/>
    <property type="match status" value="1"/>
</dbReference>
<name>A0AAW1NPV9_9CHLO</name>
<feature type="site" description="Electron transfer via tryptophanyl radical" evidence="5">
    <location>
        <position position="396"/>
    </location>
</feature>
<evidence type="ECO:0000259" key="7">
    <source>
        <dbReference type="PROSITE" id="PS51645"/>
    </source>
</evidence>
<dbReference type="InterPro" id="IPR005101">
    <property type="entry name" value="Cryptochr/Photolyase_FAD-bd"/>
</dbReference>
<dbReference type="Pfam" id="PF03441">
    <property type="entry name" value="FAD_binding_7"/>
    <property type="match status" value="1"/>
</dbReference>
<protein>
    <recommendedName>
        <fullName evidence="7">Photolyase/cryptochrome alpha/beta domain-containing protein</fullName>
    </recommendedName>
</protein>
<dbReference type="SUPFAM" id="SSF52425">
    <property type="entry name" value="Cryptochrome/photolyase, N-terminal domain"/>
    <property type="match status" value="1"/>
</dbReference>
<organism evidence="8 9">
    <name type="scientific">Symbiochloris irregularis</name>
    <dbReference type="NCBI Taxonomy" id="706552"/>
    <lineage>
        <taxon>Eukaryota</taxon>
        <taxon>Viridiplantae</taxon>
        <taxon>Chlorophyta</taxon>
        <taxon>core chlorophytes</taxon>
        <taxon>Trebouxiophyceae</taxon>
        <taxon>Trebouxiales</taxon>
        <taxon>Trebouxiaceae</taxon>
        <taxon>Symbiochloris</taxon>
    </lineage>
</organism>
<dbReference type="PANTHER" id="PTHR11455">
    <property type="entry name" value="CRYPTOCHROME"/>
    <property type="match status" value="1"/>
</dbReference>
<evidence type="ECO:0000256" key="3">
    <source>
        <dbReference type="ARBA" id="ARBA00022827"/>
    </source>
</evidence>
<feature type="site" description="Electron transfer via tryptophanyl radical" evidence="5">
    <location>
        <position position="373"/>
    </location>
</feature>
<dbReference type="Proteomes" id="UP001465755">
    <property type="component" value="Unassembled WGS sequence"/>
</dbReference>
<dbReference type="Gene3D" id="1.25.40.80">
    <property type="match status" value="1"/>
</dbReference>
<evidence type="ECO:0000256" key="6">
    <source>
        <dbReference type="SAM" id="MobiDB-lite"/>
    </source>
</evidence>
<feature type="binding site" evidence="4">
    <location>
        <begin position="288"/>
        <end position="295"/>
    </location>
    <ligand>
        <name>FAD</name>
        <dbReference type="ChEBI" id="CHEBI:57692"/>
    </ligand>
</feature>
<evidence type="ECO:0000256" key="5">
    <source>
        <dbReference type="PIRSR" id="PIRSR602081-2"/>
    </source>
</evidence>
<proteinExistence type="inferred from homology"/>
<evidence type="ECO:0000313" key="8">
    <source>
        <dbReference type="EMBL" id="KAK9790587.1"/>
    </source>
</evidence>
<comment type="caution">
    <text evidence="8">The sequence shown here is derived from an EMBL/GenBank/DDBJ whole genome shotgun (WGS) entry which is preliminary data.</text>
</comment>
<dbReference type="GO" id="GO:0005634">
    <property type="term" value="C:nucleus"/>
    <property type="evidence" value="ECO:0007669"/>
    <property type="project" value="TreeGrafter"/>
</dbReference>
<evidence type="ECO:0000256" key="2">
    <source>
        <dbReference type="ARBA" id="ARBA00022630"/>
    </source>
</evidence>
<dbReference type="InterPro" id="IPR036134">
    <property type="entry name" value="Crypto/Photolyase_FAD-like_sf"/>
</dbReference>
<evidence type="ECO:0000256" key="4">
    <source>
        <dbReference type="PIRSR" id="PIRSR602081-1"/>
    </source>
</evidence>
<accession>A0AAW1NPV9</accession>
<dbReference type="Gene3D" id="1.10.579.10">
    <property type="entry name" value="DNA Cyclobutane Dipyrimidine Photolyase, subunit A, domain 3"/>
    <property type="match status" value="1"/>
</dbReference>
<reference evidence="8 9" key="1">
    <citation type="journal article" date="2024" name="Nat. Commun.">
        <title>Phylogenomics reveals the evolutionary origins of lichenization in chlorophyte algae.</title>
        <authorList>
            <person name="Puginier C."/>
            <person name="Libourel C."/>
            <person name="Otte J."/>
            <person name="Skaloud P."/>
            <person name="Haon M."/>
            <person name="Grisel S."/>
            <person name="Petersen M."/>
            <person name="Berrin J.G."/>
            <person name="Delaux P.M."/>
            <person name="Dal Grande F."/>
            <person name="Keller J."/>
        </authorList>
    </citation>
    <scope>NUCLEOTIDE SEQUENCE [LARGE SCALE GENOMIC DNA]</scope>
    <source>
        <strain evidence="8 9">SAG 2036</strain>
    </source>
</reference>
<evidence type="ECO:0000256" key="1">
    <source>
        <dbReference type="ARBA" id="ARBA00005862"/>
    </source>
</evidence>
<dbReference type="EMBL" id="JALJOQ010000189">
    <property type="protein sequence ID" value="KAK9790587.1"/>
    <property type="molecule type" value="Genomic_DNA"/>
</dbReference>
<comment type="similarity">
    <text evidence="1">Belongs to the DNA photolyase class-1 family.</text>
</comment>
<dbReference type="GO" id="GO:0032922">
    <property type="term" value="P:circadian regulation of gene expression"/>
    <property type="evidence" value="ECO:0007669"/>
    <property type="project" value="TreeGrafter"/>
</dbReference>
<dbReference type="Pfam" id="PF00875">
    <property type="entry name" value="DNA_photolyase"/>
    <property type="match status" value="1"/>
</dbReference>
<dbReference type="GO" id="GO:0005737">
    <property type="term" value="C:cytoplasm"/>
    <property type="evidence" value="ECO:0007669"/>
    <property type="project" value="TreeGrafter"/>
</dbReference>
<keyword evidence="2 4" id="KW-0285">Flavoprotein</keyword>
<dbReference type="InterPro" id="IPR036155">
    <property type="entry name" value="Crypto/Photolyase_N_sf"/>
</dbReference>
<dbReference type="GO" id="GO:0003677">
    <property type="term" value="F:DNA binding"/>
    <property type="evidence" value="ECO:0007669"/>
    <property type="project" value="TreeGrafter"/>
</dbReference>
<dbReference type="InterPro" id="IPR002081">
    <property type="entry name" value="Cryptochrome/DNA_photolyase_1"/>
</dbReference>
<gene>
    <name evidence="8" type="ORF">WJX73_008051</name>
</gene>
<feature type="binding site" evidence="4">
    <location>
        <begin position="386"/>
        <end position="388"/>
    </location>
    <ligand>
        <name>FAD</name>
        <dbReference type="ChEBI" id="CHEBI:57692"/>
    </ligand>
</feature>
<dbReference type="PROSITE" id="PS51645">
    <property type="entry name" value="PHR_CRY_ALPHA_BETA"/>
    <property type="match status" value="1"/>
</dbReference>
<dbReference type="InterPro" id="IPR006050">
    <property type="entry name" value="DNA_photolyase_N"/>
</dbReference>
<keyword evidence="3 4" id="KW-0274">FAD</keyword>
<evidence type="ECO:0000313" key="9">
    <source>
        <dbReference type="Proteomes" id="UP001465755"/>
    </source>
</evidence>